<proteinExistence type="predicted"/>
<evidence type="ECO:0000313" key="3">
    <source>
        <dbReference type="EMBL" id="MFC6722874.1"/>
    </source>
</evidence>
<keyword evidence="4" id="KW-1185">Reference proteome</keyword>
<comment type="caution">
    <text evidence="3">The sequence shown here is derived from an EMBL/GenBank/DDBJ whole genome shotgun (WGS) entry which is preliminary data.</text>
</comment>
<reference evidence="3 4" key="1">
    <citation type="journal article" date="2019" name="Int. J. Syst. Evol. Microbiol.">
        <title>The Global Catalogue of Microorganisms (GCM) 10K type strain sequencing project: providing services to taxonomists for standard genome sequencing and annotation.</title>
        <authorList>
            <consortium name="The Broad Institute Genomics Platform"/>
            <consortium name="The Broad Institute Genome Sequencing Center for Infectious Disease"/>
            <person name="Wu L."/>
            <person name="Ma J."/>
        </authorList>
    </citation>
    <scope>NUCLEOTIDE SEQUENCE [LARGE SCALE GENOMIC DNA]</scope>
    <source>
        <strain evidence="3 4">NBRC 111368</strain>
    </source>
</reference>
<accession>A0ABD5RTZ0</accession>
<feature type="domain" description="DUF8156" evidence="2">
    <location>
        <begin position="3"/>
        <end position="51"/>
    </location>
</feature>
<protein>
    <recommendedName>
        <fullName evidence="2">DUF8156 domain-containing protein</fullName>
    </recommendedName>
</protein>
<evidence type="ECO:0000256" key="1">
    <source>
        <dbReference type="SAM" id="MobiDB-lite"/>
    </source>
</evidence>
<dbReference type="InterPro" id="IPR058469">
    <property type="entry name" value="DUF8156"/>
</dbReference>
<name>A0ABD5RTZ0_9EURY</name>
<feature type="region of interest" description="Disordered" evidence="1">
    <location>
        <begin position="43"/>
        <end position="63"/>
    </location>
</feature>
<evidence type="ECO:0000313" key="4">
    <source>
        <dbReference type="Proteomes" id="UP001596328"/>
    </source>
</evidence>
<gene>
    <name evidence="3" type="ORF">ACFQE1_00340</name>
</gene>
<evidence type="ECO:0000259" key="2">
    <source>
        <dbReference type="Pfam" id="PF26485"/>
    </source>
</evidence>
<sequence length="63" mass="7486">MTQHAAPGHCLNPTDPRWTYLMAINIEMQREIDELREYVEELDSTQEELTGRGYTSWRDRSDE</sequence>
<dbReference type="AlphaFoldDB" id="A0ABD5RTZ0"/>
<organism evidence="3 4">
    <name type="scientific">Halobium palmae</name>
    <dbReference type="NCBI Taxonomy" id="1776492"/>
    <lineage>
        <taxon>Archaea</taxon>
        <taxon>Methanobacteriati</taxon>
        <taxon>Methanobacteriota</taxon>
        <taxon>Stenosarchaea group</taxon>
        <taxon>Halobacteria</taxon>
        <taxon>Halobacteriales</taxon>
        <taxon>Haloferacaceae</taxon>
        <taxon>Halobium</taxon>
    </lineage>
</organism>
<dbReference type="EMBL" id="JBHSWU010000001">
    <property type="protein sequence ID" value="MFC6722874.1"/>
    <property type="molecule type" value="Genomic_DNA"/>
</dbReference>
<dbReference type="Proteomes" id="UP001596328">
    <property type="component" value="Unassembled WGS sequence"/>
</dbReference>
<dbReference type="Pfam" id="PF26485">
    <property type="entry name" value="DUF8156"/>
    <property type="match status" value="1"/>
</dbReference>